<dbReference type="Proteomes" id="UP000199382">
    <property type="component" value="Unassembled WGS sequence"/>
</dbReference>
<organism evidence="1 2">
    <name type="scientific">Aliiruegeria lutimaris</name>
    <dbReference type="NCBI Taxonomy" id="571298"/>
    <lineage>
        <taxon>Bacteria</taxon>
        <taxon>Pseudomonadati</taxon>
        <taxon>Pseudomonadota</taxon>
        <taxon>Alphaproteobacteria</taxon>
        <taxon>Rhodobacterales</taxon>
        <taxon>Roseobacteraceae</taxon>
        <taxon>Aliiruegeria</taxon>
    </lineage>
</organism>
<keyword evidence="2" id="KW-1185">Reference proteome</keyword>
<sequence>MALCSDAAMVLFYDIAGDVADHDDWHSREHFQERLSVDGFLRAIRWVATKGSPRYLVTYEVLDVAVATSEPYLARLNNPSPWTQEMMPRFRGMVRGFCNVVASSGFGLGTAAVAIRFNPEQGAEAELTRDIEQQVLPSVTREKAIVGAHFLKPDQPPPMTREQSLRGPDQAMPWLLIASAYDAAALDRAIAGTISSDELRKIGAMPDITTGCYDLHHTATAEEACRSARAAFGRGLASS</sequence>
<dbReference type="AlphaFoldDB" id="A0A1G8YHW7"/>
<protein>
    <submittedName>
        <fullName evidence="1">Uncharacterized protein</fullName>
    </submittedName>
</protein>
<accession>A0A1G8YHW7</accession>
<evidence type="ECO:0000313" key="1">
    <source>
        <dbReference type="EMBL" id="SDK01775.1"/>
    </source>
</evidence>
<name>A0A1G8YHW7_9RHOB</name>
<proteinExistence type="predicted"/>
<evidence type="ECO:0000313" key="2">
    <source>
        <dbReference type="Proteomes" id="UP000199382"/>
    </source>
</evidence>
<gene>
    <name evidence="1" type="ORF">SAMN04488026_102911</name>
</gene>
<dbReference type="STRING" id="571298.SAMN04488026_102911"/>
<reference evidence="1 2" key="1">
    <citation type="submission" date="2016-10" db="EMBL/GenBank/DDBJ databases">
        <authorList>
            <person name="de Groot N.N."/>
        </authorList>
    </citation>
    <scope>NUCLEOTIDE SEQUENCE [LARGE SCALE GENOMIC DNA]</scope>
    <source>
        <strain evidence="1 2">DSM 25294</strain>
    </source>
</reference>
<dbReference type="EMBL" id="FNEK01000029">
    <property type="protein sequence ID" value="SDK01775.1"/>
    <property type="molecule type" value="Genomic_DNA"/>
</dbReference>